<dbReference type="GO" id="GO:0016787">
    <property type="term" value="F:hydrolase activity"/>
    <property type="evidence" value="ECO:0007669"/>
    <property type="project" value="UniProtKB-KW"/>
</dbReference>
<evidence type="ECO:0000313" key="6">
    <source>
        <dbReference type="EMBL" id="AEG68517.1"/>
    </source>
</evidence>
<dbReference type="Pfam" id="PF00753">
    <property type="entry name" value="Lactamase_B"/>
    <property type="match status" value="1"/>
</dbReference>
<dbReference type="PANTHER" id="PTHR42978">
    <property type="entry name" value="QUORUM-QUENCHING LACTONASE YTNP-RELATED-RELATED"/>
    <property type="match status" value="1"/>
</dbReference>
<name>F6FZE9_RALS8</name>
<keyword evidence="3 6" id="KW-0378">Hydrolase</keyword>
<dbReference type="AlphaFoldDB" id="F6FZE9"/>
<dbReference type="SUPFAM" id="SSF56281">
    <property type="entry name" value="Metallo-hydrolase/oxidoreductase"/>
    <property type="match status" value="1"/>
</dbReference>
<dbReference type="InterPro" id="IPR036866">
    <property type="entry name" value="RibonucZ/Hydroxyglut_hydro"/>
</dbReference>
<dbReference type="InterPro" id="IPR051013">
    <property type="entry name" value="MBL_superfamily_lactonases"/>
</dbReference>
<evidence type="ECO:0000313" key="7">
    <source>
        <dbReference type="Proteomes" id="UP000007953"/>
    </source>
</evidence>
<comment type="similarity">
    <text evidence="1">Belongs to the metallo-beta-lactamase superfamily.</text>
</comment>
<evidence type="ECO:0000256" key="2">
    <source>
        <dbReference type="ARBA" id="ARBA00022723"/>
    </source>
</evidence>
<sequence>MSIERTGCPCDSGCGSVPGCAAAFAAFSEQSPRRRWCQRMCAARGMIRASVAATDVRRVSRGAKTMRLFPTLSAPIRTARVAVAAVALLAAANVVEAQTATASPTSEPTPASSPIAQPHAQVPGYYRMALGDDVVTALYDGYIDLPAKTLLGLSAQSIQGLLARMFVSSTSGMQTAVNGYLIDTGSQRILVDTGSGTCFGPTMGGLAGNLRAAGYQPERIDAVLLTHLHPDHACGLLTPQGQPAYPNAQVYVAAPEAGFWLSEVVAASKPKDMQPFFKMARDAVAPYAAAGRLKPFRPGDEVLPGVRSVIADGHTPGHSGYLFASKGRSLLVWGDIVHSHAVQFPHAEVALEFDVDPKRAVATRRKLFAEAARDKLWVGGAHLPFPGLGHVRKDGKAYAWVPIEYGPLRTDRAD</sequence>
<evidence type="ECO:0000256" key="1">
    <source>
        <dbReference type="ARBA" id="ARBA00007749"/>
    </source>
</evidence>
<organism evidence="6 7">
    <name type="scientific">Ralstonia solanacearum (strain Po82)</name>
    <dbReference type="NCBI Taxonomy" id="1031711"/>
    <lineage>
        <taxon>Bacteria</taxon>
        <taxon>Pseudomonadati</taxon>
        <taxon>Pseudomonadota</taxon>
        <taxon>Betaproteobacteria</taxon>
        <taxon>Burkholderiales</taxon>
        <taxon>Burkholderiaceae</taxon>
        <taxon>Ralstonia</taxon>
        <taxon>Ralstonia solanacearum species complex</taxon>
    </lineage>
</organism>
<reference evidence="6 7" key="1">
    <citation type="journal article" date="2011" name="J. Bacteriol.">
        <title>Complete genome sequence of the plant pathogen Ralstonia solanacearum strain Po82.</title>
        <authorList>
            <person name="Xu J."/>
            <person name="Zheng H.J."/>
            <person name="Liu L."/>
            <person name="Pan Z.C."/>
            <person name="Prior P."/>
            <person name="Tang B."/>
            <person name="Xu J.S."/>
            <person name="Zhang H."/>
            <person name="Tian Q."/>
            <person name="Zhang L.Q."/>
            <person name="Feng J."/>
        </authorList>
    </citation>
    <scope>NUCLEOTIDE SEQUENCE [LARGE SCALE GENOMIC DNA]</scope>
    <source>
        <strain evidence="6 7">Po82</strain>
    </source>
</reference>
<evidence type="ECO:0000256" key="4">
    <source>
        <dbReference type="ARBA" id="ARBA00022833"/>
    </source>
</evidence>
<dbReference type="Proteomes" id="UP000007953">
    <property type="component" value="Chromosome"/>
</dbReference>
<dbReference type="SMART" id="SM00849">
    <property type="entry name" value="Lactamase_B"/>
    <property type="match status" value="1"/>
</dbReference>
<proteinExistence type="inferred from homology"/>
<evidence type="ECO:0000259" key="5">
    <source>
        <dbReference type="SMART" id="SM00849"/>
    </source>
</evidence>
<dbReference type="CDD" id="cd07720">
    <property type="entry name" value="OPHC2-like_MBL-fold"/>
    <property type="match status" value="1"/>
</dbReference>
<accession>F6FZE9</accession>
<keyword evidence="4" id="KW-0862">Zinc</keyword>
<dbReference type="GO" id="GO:0046872">
    <property type="term" value="F:metal ion binding"/>
    <property type="evidence" value="ECO:0007669"/>
    <property type="project" value="UniProtKB-KW"/>
</dbReference>
<protein>
    <submittedName>
        <fullName evidence="6">Beta-lactamase-like, zn-dependent hydrolase protein</fullName>
    </submittedName>
</protein>
<feature type="domain" description="Metallo-beta-lactamase" evidence="5">
    <location>
        <begin position="176"/>
        <end position="382"/>
    </location>
</feature>
<gene>
    <name evidence="6" type="ordered locus">RSPO_c01216</name>
</gene>
<evidence type="ECO:0000256" key="3">
    <source>
        <dbReference type="ARBA" id="ARBA00022801"/>
    </source>
</evidence>
<dbReference type="HOGENOM" id="CLU_056519_0_0_4"/>
<dbReference type="EMBL" id="CP002819">
    <property type="protein sequence ID" value="AEG68517.1"/>
    <property type="molecule type" value="Genomic_DNA"/>
</dbReference>
<dbReference type="Gene3D" id="3.60.15.10">
    <property type="entry name" value="Ribonuclease Z/Hydroxyacylglutathione hydrolase-like"/>
    <property type="match status" value="1"/>
</dbReference>
<keyword evidence="2" id="KW-0479">Metal-binding</keyword>
<dbReference type="InterPro" id="IPR001279">
    <property type="entry name" value="Metallo-B-lactamas"/>
</dbReference>
<dbReference type="PATRIC" id="fig|1031711.3.peg.1193"/>
<dbReference type="KEGG" id="rsn:RSPO_c01216"/>
<dbReference type="PANTHER" id="PTHR42978:SF6">
    <property type="entry name" value="QUORUM-QUENCHING LACTONASE YTNP-RELATED"/>
    <property type="match status" value="1"/>
</dbReference>
<dbReference type="eggNOG" id="COG0491">
    <property type="taxonomic scope" value="Bacteria"/>
</dbReference>